<dbReference type="CDD" id="cd18007">
    <property type="entry name" value="DEXHc_ATRX-like"/>
    <property type="match status" value="1"/>
</dbReference>
<feature type="compositionally biased region" description="Basic and acidic residues" evidence="8">
    <location>
        <begin position="554"/>
        <end position="563"/>
    </location>
</feature>
<keyword evidence="5" id="KW-0067">ATP-binding</keyword>
<feature type="region of interest" description="Disordered" evidence="8">
    <location>
        <begin position="614"/>
        <end position="659"/>
    </location>
</feature>
<evidence type="ECO:0000313" key="12">
    <source>
        <dbReference type="Proteomes" id="UP000886595"/>
    </source>
</evidence>
<evidence type="ECO:0000256" key="6">
    <source>
        <dbReference type="ARBA" id="ARBA00023125"/>
    </source>
</evidence>
<evidence type="ECO:0000256" key="8">
    <source>
        <dbReference type="SAM" id="MobiDB-lite"/>
    </source>
</evidence>
<feature type="compositionally biased region" description="Basic and acidic residues" evidence="8">
    <location>
        <begin position="472"/>
        <end position="492"/>
    </location>
</feature>
<dbReference type="PANTHER" id="PTHR45821">
    <property type="entry name" value="SNF2 DOMAIN-CONTAINING PROTEIN CLASSY 2-RELATED"/>
    <property type="match status" value="1"/>
</dbReference>
<dbReference type="InterPro" id="IPR014001">
    <property type="entry name" value="Helicase_ATP-bd"/>
</dbReference>
<feature type="domain" description="Helicase C-terminal" evidence="10">
    <location>
        <begin position="1311"/>
        <end position="1471"/>
    </location>
</feature>
<keyword evidence="2" id="KW-0547">Nucleotide-binding</keyword>
<evidence type="ECO:0000256" key="2">
    <source>
        <dbReference type="ARBA" id="ARBA00022741"/>
    </source>
</evidence>
<dbReference type="Pfam" id="PF00176">
    <property type="entry name" value="SNF2-rel_dom"/>
    <property type="match status" value="1"/>
</dbReference>
<comment type="subcellular location">
    <subcellularLocation>
        <location evidence="1">Nucleus</location>
    </subcellularLocation>
</comment>
<evidence type="ECO:0000259" key="9">
    <source>
        <dbReference type="PROSITE" id="PS51192"/>
    </source>
</evidence>
<dbReference type="PROSITE" id="PS51194">
    <property type="entry name" value="HELICASE_CTER"/>
    <property type="match status" value="1"/>
</dbReference>
<dbReference type="GO" id="GO:0016787">
    <property type="term" value="F:hydrolase activity"/>
    <property type="evidence" value="ECO:0007669"/>
    <property type="project" value="UniProtKB-KW"/>
</dbReference>
<evidence type="ECO:0000256" key="1">
    <source>
        <dbReference type="ARBA" id="ARBA00004123"/>
    </source>
</evidence>
<evidence type="ECO:0000259" key="10">
    <source>
        <dbReference type="PROSITE" id="PS51194"/>
    </source>
</evidence>
<dbReference type="FunFam" id="3.40.50.10810:FF:000109">
    <property type="entry name" value="SNF2 domain-containing protein CLASSY 4"/>
    <property type="match status" value="1"/>
</dbReference>
<dbReference type="OrthoDB" id="2020972at2759"/>
<dbReference type="SMART" id="SM00487">
    <property type="entry name" value="DEXDc"/>
    <property type="match status" value="1"/>
</dbReference>
<protein>
    <recommendedName>
        <fullName evidence="13">SNF2 domain-containing protein CLASSY 3</fullName>
    </recommendedName>
</protein>
<comment type="caution">
    <text evidence="11">The sequence shown here is derived from an EMBL/GenBank/DDBJ whole genome shotgun (WGS) entry which is preliminary data.</text>
</comment>
<dbReference type="FunFam" id="3.40.50.300:FF:002151">
    <property type="entry name" value="SNF2 domain-containing protein CLASSY 3"/>
    <property type="match status" value="1"/>
</dbReference>
<evidence type="ECO:0000256" key="4">
    <source>
        <dbReference type="ARBA" id="ARBA00022806"/>
    </source>
</evidence>
<dbReference type="Gene3D" id="3.40.50.300">
    <property type="entry name" value="P-loop containing nucleotide triphosphate hydrolases"/>
    <property type="match status" value="1"/>
</dbReference>
<dbReference type="GO" id="GO:0004386">
    <property type="term" value="F:helicase activity"/>
    <property type="evidence" value="ECO:0007669"/>
    <property type="project" value="UniProtKB-KW"/>
</dbReference>
<feature type="region of interest" description="Disordered" evidence="8">
    <location>
        <begin position="363"/>
        <end position="563"/>
    </location>
</feature>
<dbReference type="EMBL" id="JAAMPC010000002">
    <property type="protein sequence ID" value="KAG2324117.1"/>
    <property type="molecule type" value="Genomic_DNA"/>
</dbReference>
<dbReference type="InterPro" id="IPR049730">
    <property type="entry name" value="SNF2/RAD54-like_C"/>
</dbReference>
<sequence>MDWTIGSRIKLRNKERLEEVMKRKPAEEEAPVHHGDLLQQSPAAAAAEVNDNNNVSAAAEVNDNNYQKSHDSDIEDITGTYFNTLPTAAEVNDNNYVSAAEVTDNNYQKDHDSDLVDITVTYLTDSNFSGGVRRTESEQNMEAGLFSVRVVDADMSVPGSSGLSIMEKLSDVALGLDVAKTVPTSSWLCDENLDLDMVKSVPGSSGLSIKEKLPDEVLDLDVIKSVPSSSDSSIKQKLCDEIMDVIRSAASSSGLSIKEKLPEEILDVDVDVVKSVPKLSDEVLDMDVIKSVPSSSGSSNKENESLNSDVNTCVKDKCSYEVRGVEVAKPVPAEIEIISDSESETKVRHSAKKKLSFAECSRVLDSTSESSEEEGTSEPNNTKDDVTVESLSSSSSSSSSSASSSSSSSSSSEDEVSSKEVGGDTDDDDFRKANSSIRKVSEVRRKPLGRYKRDGPCSITPRKQFQKIRKLNHPEEDKEDTFQAKPVKELKRIQKSNRQEEEEDRFQAKPRKEDKRIQKFNFQEEEDRFQDKPRNEDKRIQKYHCREEEEEEEQQHKEVERVTKQHSSAVFTCAHCGKENTGILDSDNSFFRPHAITRGDDDDLNNFVSTNVSKDDEYFPVNTGKEPEKPSTSIPETENPKTGKEVIPPAPRLSTSRPEIVKAKEIQAPEMPSRPEIQFSLKTKMPVTAAEGLNTPALPSLKEKEAVKSNNNSGWRMMDGSRKEVDLFRLLVNSVRENDRLGEEEEDDILVSSPEDQSEEQDERRCDEDGFLIVRPPPLVERFDVVEPHTPPVVSEAQIEEDKMWEELAFYSKSNEIELQLAEAKIFADESPGAACRKGNHELCLDLEIGLKCIHCCFVMREIRGLDVSEWGERNTSGRRKNDRSEEEGNSFIGNLDFEANGKINSKEGCVSTEGTVWDKIPGVKSQMYPHQQEGFEFIWRNLAGTIMLNELQDFENSEETGGCIMSHAPGTGKTRLTIIFLQAYLECFPNCKPVIIAPASLLLTWAEEFKKWNISIPFHNLSSLEFTGRENSAASRLLMQKNSSARSTNEIRMVKIYSWIKSKSILGISYNLYEKLAGVKDEDKKTKTAREVKPDKELEDIREILMGMPGLLVLDEAHTPRNQRSCIWKTLSKVETQKRILLSGTPFQNNFQELCNVLGLARPKYLERLTSTLKKSGMTVTKRGKRALGDEINNRGIEELKAVMLPFVHVHKGSILQKSLPGLRECVVVLNPPDLQRKVLESIEVTHNQKTKNVFETEHKLSLVSVHPSLVSHCKLTGKESRTINEALLAQLKKVRLDPNQSVKTKFLMEFIKLCVVIKEKVLVFSQYIDPLKLIMKHLVNWFKWTEGEEVLYMHGKLEQKQRQTLINEFNDPKSKAKVLLASTKACSEGINLVGASRVILLDVVWNPAVERQAISRAYRIGQKRIVYTYHLVAKGTPEGPKYCKQAQKDRISELVFACSSRPDKGKEKIAEAVTEDKVLDTMVKHLKLGDMFDNLIVQPKEADLVEGFSILMP</sequence>
<reference evidence="11 12" key="1">
    <citation type="submission" date="2020-02" db="EMBL/GenBank/DDBJ databases">
        <authorList>
            <person name="Ma Q."/>
            <person name="Huang Y."/>
            <person name="Song X."/>
            <person name="Pei D."/>
        </authorList>
    </citation>
    <scope>NUCLEOTIDE SEQUENCE [LARGE SCALE GENOMIC DNA]</scope>
    <source>
        <strain evidence="11">Sxm20200214</strain>
        <tissue evidence="11">Leaf</tissue>
    </source>
</reference>
<feature type="compositionally biased region" description="Basic and acidic residues" evidence="8">
    <location>
        <begin position="439"/>
        <end position="455"/>
    </location>
</feature>
<dbReference type="PANTHER" id="PTHR45821:SF6">
    <property type="entry name" value="SNF2 DOMAIN-CONTAINING PROTEIN CLASSY 3"/>
    <property type="match status" value="1"/>
</dbReference>
<evidence type="ECO:0000256" key="3">
    <source>
        <dbReference type="ARBA" id="ARBA00022801"/>
    </source>
</evidence>
<dbReference type="PROSITE" id="PS51192">
    <property type="entry name" value="HELICASE_ATP_BIND_1"/>
    <property type="match status" value="1"/>
</dbReference>
<keyword evidence="7" id="KW-0539">Nucleus</keyword>
<dbReference type="SMART" id="SM00490">
    <property type="entry name" value="HELICc"/>
    <property type="match status" value="1"/>
</dbReference>
<dbReference type="CDD" id="cd18793">
    <property type="entry name" value="SF2_C_SNF"/>
    <property type="match status" value="1"/>
</dbReference>
<accession>A0A8X8B7K6</accession>
<feature type="compositionally biased region" description="Basic and acidic residues" evidence="8">
    <location>
        <begin position="505"/>
        <end position="517"/>
    </location>
</feature>
<keyword evidence="3" id="KW-0378">Hydrolase</keyword>
<feature type="compositionally biased region" description="Basic and acidic residues" evidence="8">
    <location>
        <begin position="529"/>
        <end position="547"/>
    </location>
</feature>
<feature type="domain" description="Helicase ATP-binding" evidence="9">
    <location>
        <begin position="955"/>
        <end position="1165"/>
    </location>
</feature>
<dbReference type="GO" id="GO:0005524">
    <property type="term" value="F:ATP binding"/>
    <property type="evidence" value="ECO:0007669"/>
    <property type="project" value="UniProtKB-KW"/>
</dbReference>
<keyword evidence="6" id="KW-0238">DNA-binding</keyword>
<dbReference type="InterPro" id="IPR000330">
    <property type="entry name" value="SNF2_N"/>
</dbReference>
<dbReference type="InterPro" id="IPR001650">
    <property type="entry name" value="Helicase_C-like"/>
</dbReference>
<dbReference type="Proteomes" id="UP000886595">
    <property type="component" value="Unassembled WGS sequence"/>
</dbReference>
<organism evidence="11 12">
    <name type="scientific">Brassica carinata</name>
    <name type="common">Ethiopian mustard</name>
    <name type="synonym">Abyssinian cabbage</name>
    <dbReference type="NCBI Taxonomy" id="52824"/>
    <lineage>
        <taxon>Eukaryota</taxon>
        <taxon>Viridiplantae</taxon>
        <taxon>Streptophyta</taxon>
        <taxon>Embryophyta</taxon>
        <taxon>Tracheophyta</taxon>
        <taxon>Spermatophyta</taxon>
        <taxon>Magnoliopsida</taxon>
        <taxon>eudicotyledons</taxon>
        <taxon>Gunneridae</taxon>
        <taxon>Pentapetalae</taxon>
        <taxon>rosids</taxon>
        <taxon>malvids</taxon>
        <taxon>Brassicales</taxon>
        <taxon>Brassicaceae</taxon>
        <taxon>Brassiceae</taxon>
        <taxon>Brassica</taxon>
    </lineage>
</organism>
<dbReference type="GO" id="GO:0003677">
    <property type="term" value="F:DNA binding"/>
    <property type="evidence" value="ECO:0007669"/>
    <property type="project" value="UniProtKB-KW"/>
</dbReference>
<evidence type="ECO:0000256" key="5">
    <source>
        <dbReference type="ARBA" id="ARBA00022840"/>
    </source>
</evidence>
<name>A0A8X8B7K6_BRACI</name>
<proteinExistence type="predicted"/>
<evidence type="ECO:0008006" key="13">
    <source>
        <dbReference type="Google" id="ProtNLM"/>
    </source>
</evidence>
<dbReference type="Pfam" id="PF00271">
    <property type="entry name" value="Helicase_C"/>
    <property type="match status" value="1"/>
</dbReference>
<evidence type="ECO:0000256" key="7">
    <source>
        <dbReference type="ARBA" id="ARBA00023242"/>
    </source>
</evidence>
<keyword evidence="12" id="KW-1185">Reference proteome</keyword>
<feature type="region of interest" description="Disordered" evidence="8">
    <location>
        <begin position="743"/>
        <end position="767"/>
    </location>
</feature>
<dbReference type="InterPro" id="IPR044567">
    <property type="entry name" value="CLSY/DRD1"/>
</dbReference>
<keyword evidence="4" id="KW-0347">Helicase</keyword>
<dbReference type="GO" id="GO:0080188">
    <property type="term" value="P:gene silencing by siRNA-directed DNA methylation"/>
    <property type="evidence" value="ECO:0007669"/>
    <property type="project" value="InterPro"/>
</dbReference>
<dbReference type="InterPro" id="IPR027417">
    <property type="entry name" value="P-loop_NTPase"/>
</dbReference>
<dbReference type="Gene3D" id="3.40.50.10810">
    <property type="entry name" value="Tandem AAA-ATPase domain"/>
    <property type="match status" value="1"/>
</dbReference>
<gene>
    <name evidence="11" type="ORF">Bca52824_006845</name>
</gene>
<dbReference type="SUPFAM" id="SSF52540">
    <property type="entry name" value="P-loop containing nucleoside triphosphate hydrolases"/>
    <property type="match status" value="2"/>
</dbReference>
<dbReference type="GO" id="GO:0005634">
    <property type="term" value="C:nucleus"/>
    <property type="evidence" value="ECO:0007669"/>
    <property type="project" value="UniProtKB-SubCell"/>
</dbReference>
<evidence type="ECO:0000313" key="11">
    <source>
        <dbReference type="EMBL" id="KAG2324117.1"/>
    </source>
</evidence>
<dbReference type="InterPro" id="IPR038718">
    <property type="entry name" value="SNF2-like_sf"/>
</dbReference>
<feature type="compositionally biased region" description="Low complexity" evidence="8">
    <location>
        <begin position="389"/>
        <end position="411"/>
    </location>
</feature>